<dbReference type="Proteomes" id="UP000249293">
    <property type="component" value="Chromosome 1"/>
</dbReference>
<gene>
    <name evidence="1" type="ORF">C5L36_0A08990</name>
</gene>
<keyword evidence="2" id="KW-1185">Reference proteome</keyword>
<protein>
    <submittedName>
        <fullName evidence="1">Uncharacterized protein</fullName>
    </submittedName>
</protein>
<evidence type="ECO:0000313" key="1">
    <source>
        <dbReference type="EMBL" id="AWU74305.1"/>
    </source>
</evidence>
<dbReference type="VEuPathDB" id="FungiDB:C5L36_0A08990"/>
<dbReference type="RefSeq" id="XP_029319782.1">
    <property type="nucleotide sequence ID" value="XM_029463922.1"/>
</dbReference>
<reference evidence="1 2" key="1">
    <citation type="submission" date="2018-06" db="EMBL/GenBank/DDBJ databases">
        <title>Population genomics shows no distinction between pathogenic Candida krusei and environmental Pichia kudriavzevii: One species, four names.</title>
        <authorList>
            <person name="Douglass A.P."/>
            <person name="Offei B."/>
            <person name="Braun-Galleani S."/>
            <person name="Coughlan A.Y."/>
            <person name="Martos A."/>
            <person name="Ortiz-Merino R.A."/>
            <person name="Byrne K.P."/>
            <person name="Wolfe K.H."/>
        </authorList>
    </citation>
    <scope>NUCLEOTIDE SEQUENCE [LARGE SCALE GENOMIC DNA]</scope>
    <source>
        <strain evidence="1 2">CBS573</strain>
    </source>
</reference>
<accession>A0A2U9QZ71</accession>
<dbReference type="KEGG" id="pkz:C5L36_0A08990"/>
<dbReference type="AlphaFoldDB" id="A0A2U9QZ71"/>
<sequence>METKPRPRLLECPRKKKRKKGEGGVRPTEMMCNCTVNGNYKRIYRYNPLTYTSSSIKVVRNRSIYVNRTCTTNYKRFFVVDHINRGRQRIHSEKLRGEKKKELLKAARRETVFLKFENRQGEKADTNLVAGKRLRERQTHLERQGAIKLLDNHDGVQERCLWRSQS</sequence>
<dbReference type="GeneID" id="40382015"/>
<evidence type="ECO:0000313" key="2">
    <source>
        <dbReference type="Proteomes" id="UP000249293"/>
    </source>
</evidence>
<organism evidence="1 2">
    <name type="scientific">Pichia kudriavzevii</name>
    <name type="common">Yeast</name>
    <name type="synonym">Issatchenkia orientalis</name>
    <dbReference type="NCBI Taxonomy" id="4909"/>
    <lineage>
        <taxon>Eukaryota</taxon>
        <taxon>Fungi</taxon>
        <taxon>Dikarya</taxon>
        <taxon>Ascomycota</taxon>
        <taxon>Saccharomycotina</taxon>
        <taxon>Pichiomycetes</taxon>
        <taxon>Pichiales</taxon>
        <taxon>Pichiaceae</taxon>
        <taxon>Pichia</taxon>
    </lineage>
</organism>
<dbReference type="EMBL" id="CP028773">
    <property type="protein sequence ID" value="AWU74305.1"/>
    <property type="molecule type" value="Genomic_DNA"/>
</dbReference>
<name>A0A2U9QZ71_PICKU</name>
<proteinExistence type="predicted"/>